<sequence>MDIGSKIKNLRIKNGMTLKELSEKCDLSIGFLSQLERGLTTIAVDSLEKIANIFDVQLTYFFDLPQKKDIKILRSYEKVVLDVDKSGFIHYLLTTNVYDKSFVPRLIEILPHKEDEEITCYNHKGEEFVYVLEGILTLYLHDKKYELYPGDSIHMMSTTPHNWANFTNKKVKILVVHSPNNLT</sequence>
<protein>
    <submittedName>
        <fullName evidence="3">HTH-type transcriptional regulator PuuR</fullName>
    </submittedName>
</protein>
<dbReference type="CDD" id="cd02209">
    <property type="entry name" value="cupin_XRE_C"/>
    <property type="match status" value="1"/>
</dbReference>
<dbReference type="Proteomes" id="UP000075531">
    <property type="component" value="Unassembled WGS sequence"/>
</dbReference>
<gene>
    <name evidence="3" type="primary">puuR_1</name>
    <name evidence="3" type="ORF">CLTEP_03710</name>
</gene>
<name>A0A151B8K9_9CLOT</name>
<dbReference type="CDD" id="cd00093">
    <property type="entry name" value="HTH_XRE"/>
    <property type="match status" value="1"/>
</dbReference>
<comment type="caution">
    <text evidence="3">The sequence shown here is derived from an EMBL/GenBank/DDBJ whole genome shotgun (WGS) entry which is preliminary data.</text>
</comment>
<evidence type="ECO:0000313" key="3">
    <source>
        <dbReference type="EMBL" id="KYH35977.1"/>
    </source>
</evidence>
<dbReference type="GO" id="GO:0005829">
    <property type="term" value="C:cytosol"/>
    <property type="evidence" value="ECO:0007669"/>
    <property type="project" value="TreeGrafter"/>
</dbReference>
<dbReference type="STRING" id="1121338.CLTEP_03710"/>
<dbReference type="PROSITE" id="PS50943">
    <property type="entry name" value="HTH_CROC1"/>
    <property type="match status" value="1"/>
</dbReference>
<accession>A0A151B8K9</accession>
<keyword evidence="1" id="KW-0238">DNA-binding</keyword>
<dbReference type="EMBL" id="LTBA01000001">
    <property type="protein sequence ID" value="KYH35977.1"/>
    <property type="molecule type" value="Genomic_DNA"/>
</dbReference>
<reference evidence="3 4" key="1">
    <citation type="submission" date="2016-02" db="EMBL/GenBank/DDBJ databases">
        <title>Genome sequence of Clostridium tepidiprofundi DSM 19306.</title>
        <authorList>
            <person name="Poehlein A."/>
            <person name="Daniel R."/>
        </authorList>
    </citation>
    <scope>NUCLEOTIDE SEQUENCE [LARGE SCALE GENOMIC DNA]</scope>
    <source>
        <strain evidence="3 4">DSM 19306</strain>
    </source>
</reference>
<keyword evidence="4" id="KW-1185">Reference proteome</keyword>
<dbReference type="Gene3D" id="2.60.120.10">
    <property type="entry name" value="Jelly Rolls"/>
    <property type="match status" value="1"/>
</dbReference>
<dbReference type="Pfam" id="PF01381">
    <property type="entry name" value="HTH_3"/>
    <property type="match status" value="1"/>
</dbReference>
<organism evidence="3 4">
    <name type="scientific">Clostridium tepidiprofundi DSM 19306</name>
    <dbReference type="NCBI Taxonomy" id="1121338"/>
    <lineage>
        <taxon>Bacteria</taxon>
        <taxon>Bacillati</taxon>
        <taxon>Bacillota</taxon>
        <taxon>Clostridia</taxon>
        <taxon>Eubacteriales</taxon>
        <taxon>Clostridiaceae</taxon>
        <taxon>Clostridium</taxon>
    </lineage>
</organism>
<dbReference type="InterPro" id="IPR050807">
    <property type="entry name" value="TransReg_Diox_bact_type"/>
</dbReference>
<dbReference type="InterPro" id="IPR013096">
    <property type="entry name" value="Cupin_2"/>
</dbReference>
<dbReference type="Pfam" id="PF07883">
    <property type="entry name" value="Cupin_2"/>
    <property type="match status" value="1"/>
</dbReference>
<evidence type="ECO:0000313" key="4">
    <source>
        <dbReference type="Proteomes" id="UP000075531"/>
    </source>
</evidence>
<dbReference type="OrthoDB" id="9814553at2"/>
<dbReference type="InterPro" id="IPR011051">
    <property type="entry name" value="RmlC_Cupin_sf"/>
</dbReference>
<dbReference type="PANTHER" id="PTHR46797">
    <property type="entry name" value="HTH-TYPE TRANSCRIPTIONAL REGULATOR"/>
    <property type="match status" value="1"/>
</dbReference>
<dbReference type="GO" id="GO:0003677">
    <property type="term" value="F:DNA binding"/>
    <property type="evidence" value="ECO:0007669"/>
    <property type="project" value="UniProtKB-KW"/>
</dbReference>
<dbReference type="AlphaFoldDB" id="A0A151B8K9"/>
<dbReference type="InterPro" id="IPR001387">
    <property type="entry name" value="Cro/C1-type_HTH"/>
</dbReference>
<dbReference type="InterPro" id="IPR014710">
    <property type="entry name" value="RmlC-like_jellyroll"/>
</dbReference>
<dbReference type="SUPFAM" id="SSF47413">
    <property type="entry name" value="lambda repressor-like DNA-binding domains"/>
    <property type="match status" value="1"/>
</dbReference>
<evidence type="ECO:0000259" key="2">
    <source>
        <dbReference type="PROSITE" id="PS50943"/>
    </source>
</evidence>
<dbReference type="InterPro" id="IPR010982">
    <property type="entry name" value="Lambda_DNA-bd_dom_sf"/>
</dbReference>
<dbReference type="Gene3D" id="1.10.260.40">
    <property type="entry name" value="lambda repressor-like DNA-binding domains"/>
    <property type="match status" value="1"/>
</dbReference>
<feature type="domain" description="HTH cro/C1-type" evidence="2">
    <location>
        <begin position="7"/>
        <end position="61"/>
    </location>
</feature>
<evidence type="ECO:0000256" key="1">
    <source>
        <dbReference type="ARBA" id="ARBA00023125"/>
    </source>
</evidence>
<dbReference type="RefSeq" id="WP_066821649.1">
    <property type="nucleotide sequence ID" value="NZ_LTBA01000001.1"/>
</dbReference>
<dbReference type="PATRIC" id="fig|1121338.3.peg.375"/>
<dbReference type="SMART" id="SM00530">
    <property type="entry name" value="HTH_XRE"/>
    <property type="match status" value="1"/>
</dbReference>
<dbReference type="GO" id="GO:0003700">
    <property type="term" value="F:DNA-binding transcription factor activity"/>
    <property type="evidence" value="ECO:0007669"/>
    <property type="project" value="TreeGrafter"/>
</dbReference>
<dbReference type="PANTHER" id="PTHR46797:SF25">
    <property type="entry name" value="TRANSCRIPTIONAL REGULATOR"/>
    <property type="match status" value="1"/>
</dbReference>
<dbReference type="SUPFAM" id="SSF51182">
    <property type="entry name" value="RmlC-like cupins"/>
    <property type="match status" value="1"/>
</dbReference>
<proteinExistence type="predicted"/>